<name>A0ABX3ELF5_9BACL</name>
<sequence length="816" mass="90852">MIKAQALTYAQQYAAQEEAQRSKGDGRSSIHYPALFLFLGDKVAPAIGPVLDSCERKWDNAGGIMALHAASAGSTGQSGGGTQTQAQAGNAHDGNQVQPEGGSGRRERVLAMALPETAGRDPRTVRQELYREFHEDSRFLAGLNRSLRRLSNSIADYGRLYSSFDVIHLSIVTRVDDPLNVLLPEVALLARAVLSQSFKSVQTDLYALINEREQGDNFGYSSSVGLAFLRELDGMQQSDYAFSAPLLVTEDGLSIPVAHGPSPLFDLVYLLSDKNERGMMSAHGMDDNYEIIAHISLLKNRVRPATDTATGHGGYNNMTFKSGIRGSSGRQGYASAGFSAVRRPNRQIALAVLAHAFHYLAAKLQEGGTVSLRERQVLLGLSADSLRERAASLLPDEAGIEEMTGLMSHGRPSYSELKPLSLREAEALLFGDGGQAYFRSNFADVASRRAAALDPAREWAALLADQEKAVPPLTFYQLAEWTAEQGGGGSVLHALRQHMAGLRAAILSAQEELDHLYAESVERQPFQRVPLLDKRTVRNFIHYLFASVYGRKYELLRMESELALCLRYDAALEQLHADSKAKVQTMEALEEELRGLALDSIGRTGETVDQNIMEYYRTVTEDVMRDMEARRGPGIFFSERFLGSVSGLLRQGGAAVAERLTQLCRLELLTAEPFALPFEEELLRRANVAAAYENREVVSREELFKRLYRSLEEEASINVRLFEYTQEHRHEEKYFFGDSGSEFLRYAFGADETTRIYRLGFVHEQRRSGVEKLNLMGGFHLEDLLYYRNGKVYYETYATSGYKLHGISEEELPELR</sequence>
<proteinExistence type="predicted"/>
<feature type="coiled-coil region" evidence="1">
    <location>
        <begin position="492"/>
        <end position="519"/>
    </location>
</feature>
<evidence type="ECO:0000256" key="2">
    <source>
        <dbReference type="SAM" id="MobiDB-lite"/>
    </source>
</evidence>
<keyword evidence="1" id="KW-0175">Coiled coil</keyword>
<organism evidence="3 4">
    <name type="scientific">Paenibacillus helianthi</name>
    <dbReference type="NCBI Taxonomy" id="1349432"/>
    <lineage>
        <taxon>Bacteria</taxon>
        <taxon>Bacillati</taxon>
        <taxon>Bacillota</taxon>
        <taxon>Bacilli</taxon>
        <taxon>Bacillales</taxon>
        <taxon>Paenibacillaceae</taxon>
        <taxon>Paenibacillus</taxon>
    </lineage>
</organism>
<evidence type="ECO:0000313" key="4">
    <source>
        <dbReference type="Proteomes" id="UP000186058"/>
    </source>
</evidence>
<accession>A0ABX3ELF5</accession>
<dbReference type="RefSeq" id="WP_083606910.1">
    <property type="nucleotide sequence ID" value="NZ_LVWI01000048.1"/>
</dbReference>
<dbReference type="EMBL" id="LVWI01000048">
    <property type="protein sequence ID" value="OKP85049.1"/>
    <property type="molecule type" value="Genomic_DNA"/>
</dbReference>
<gene>
    <name evidence="3" type="ORF">A3844_17475</name>
</gene>
<feature type="region of interest" description="Disordered" evidence="2">
    <location>
        <begin position="71"/>
        <end position="105"/>
    </location>
</feature>
<protein>
    <submittedName>
        <fullName evidence="3">Transcription initiation factor TFIID</fullName>
    </submittedName>
</protein>
<keyword evidence="4" id="KW-1185">Reference proteome</keyword>
<evidence type="ECO:0000256" key="1">
    <source>
        <dbReference type="SAM" id="Coils"/>
    </source>
</evidence>
<comment type="caution">
    <text evidence="3">The sequence shown here is derived from an EMBL/GenBank/DDBJ whole genome shotgun (WGS) entry which is preliminary data.</text>
</comment>
<dbReference type="Proteomes" id="UP000186058">
    <property type="component" value="Unassembled WGS sequence"/>
</dbReference>
<reference evidence="3 4" key="1">
    <citation type="submission" date="2016-03" db="EMBL/GenBank/DDBJ databases">
        <authorList>
            <person name="Sant'Anna F.H."/>
            <person name="Ambrosini A."/>
            <person name="Souza R."/>
            <person name="Bach E."/>
            <person name="Fernandes G."/>
            <person name="Balsanelli E."/>
            <person name="Baura V.A."/>
            <person name="Souza E.M."/>
            <person name="Passaglia L."/>
        </authorList>
    </citation>
    <scope>NUCLEOTIDE SEQUENCE [LARGE SCALE GENOMIC DNA]</scope>
    <source>
        <strain evidence="3 4">P26E</strain>
    </source>
</reference>
<evidence type="ECO:0000313" key="3">
    <source>
        <dbReference type="EMBL" id="OKP85049.1"/>
    </source>
</evidence>